<feature type="region of interest" description="Disordered" evidence="1">
    <location>
        <begin position="458"/>
        <end position="537"/>
    </location>
</feature>
<dbReference type="AlphaFoldDB" id="A0A7S1NXN2"/>
<reference evidence="2" key="1">
    <citation type="submission" date="2021-01" db="EMBL/GenBank/DDBJ databases">
        <authorList>
            <person name="Corre E."/>
            <person name="Pelletier E."/>
            <person name="Niang G."/>
            <person name="Scheremetjew M."/>
            <person name="Finn R."/>
            <person name="Kale V."/>
            <person name="Holt S."/>
            <person name="Cochrane G."/>
            <person name="Meng A."/>
            <person name="Brown T."/>
            <person name="Cohen L."/>
        </authorList>
    </citation>
    <scope>NUCLEOTIDE SEQUENCE</scope>
    <source>
        <strain evidence="2">CCMP3346</strain>
    </source>
</reference>
<feature type="region of interest" description="Disordered" evidence="1">
    <location>
        <begin position="148"/>
        <end position="171"/>
    </location>
</feature>
<sequence length="657" mass="73253">MEDLQGIIARCCRLGCGDLVVVRSTPQDATAVERLVEKTINKHIATFDKATQPFQPNVLHVDGVCDAADVLRDICEAIWGGSNEVQLMFHHATVGGELHTGALLDLMLEKFEKKEGIWFVIVTNAGQLPLGLLADLTHDPRSKIAVIGLDTNGSHSPSYSSSASDDPNATPKYEMLHLDETKQLTNQKTPGPPGARPENNTVTPAGLGAKVIDLEMSFLGNDISEGAAKKAKQRNLTGSIREPRKRVSKKVGPYKEEDGLFVMRMAKIRKYATACGRAYELRERQGDNLAIDIDKDEAEDKALFALVDSRKKYTRSPKRSRKPVDDSPVGFIYHGPKTKKGAGCAAAMNPISLDRAGTWSTEEGTNRMSDGSGSLPYFPPYYEEKGKPLEPETKNKQHNKEKISLAAELRKVHKRGKGTKGTLLVPTPEAQHIKSKPTMEDVNVYAPLDLPSVANKYRHRLSSPPFPEQEPDPFQNAPSHRHANNRTHQMITRGRRANVSKRYRSPSPSSVRQPPKKAVRRDAPARKRRSGPHIVEMPMFGGLPEPDGGALAPLWQGEKKWKEWHARRLAREAMKPKVVVLPQDVALIESLRQDEPLLRDRTADVERIRIRCRAQGIDDEEEEDIAKYEAGLPSMKDWLGENCRHSWMRHLVGEYTP</sequence>
<gene>
    <name evidence="2" type="ORF">VBRA1451_LOCUS4039</name>
</gene>
<accession>A0A7S1NXN2</accession>
<proteinExistence type="predicted"/>
<dbReference type="EMBL" id="HBGB01007105">
    <property type="protein sequence ID" value="CAD9048981.1"/>
    <property type="molecule type" value="Transcribed_RNA"/>
</dbReference>
<feature type="region of interest" description="Disordered" evidence="1">
    <location>
        <begin position="312"/>
        <end position="331"/>
    </location>
</feature>
<feature type="compositionally biased region" description="Low complexity" evidence="1">
    <location>
        <begin position="154"/>
        <end position="164"/>
    </location>
</feature>
<name>A0A7S1NXN2_9ALVE</name>
<evidence type="ECO:0000256" key="1">
    <source>
        <dbReference type="SAM" id="MobiDB-lite"/>
    </source>
</evidence>
<evidence type="ECO:0000313" key="2">
    <source>
        <dbReference type="EMBL" id="CAD9048981.1"/>
    </source>
</evidence>
<organism evidence="2">
    <name type="scientific">Vitrella brassicaformis</name>
    <dbReference type="NCBI Taxonomy" id="1169539"/>
    <lineage>
        <taxon>Eukaryota</taxon>
        <taxon>Sar</taxon>
        <taxon>Alveolata</taxon>
        <taxon>Colpodellida</taxon>
        <taxon>Vitrellaceae</taxon>
        <taxon>Vitrella</taxon>
    </lineage>
</organism>
<feature type="compositionally biased region" description="Basic residues" evidence="1">
    <location>
        <begin position="493"/>
        <end position="504"/>
    </location>
</feature>
<protein>
    <submittedName>
        <fullName evidence="2">Uncharacterized protein</fullName>
    </submittedName>
</protein>
<feature type="compositionally biased region" description="Basic residues" evidence="1">
    <location>
        <begin position="312"/>
        <end position="321"/>
    </location>
</feature>